<dbReference type="WBParaSite" id="TASK_0000305501-mRNA-1">
    <property type="protein sequence ID" value="TASK_0000305501-mRNA-1"/>
    <property type="gene ID" value="TASK_0000305501"/>
</dbReference>
<dbReference type="AlphaFoldDB" id="A0A0R3W061"/>
<dbReference type="Proteomes" id="UP000282613">
    <property type="component" value="Unassembled WGS sequence"/>
</dbReference>
<evidence type="ECO:0000313" key="3">
    <source>
        <dbReference type="WBParaSite" id="TASK_0000305501-mRNA-1"/>
    </source>
</evidence>
<keyword evidence="2" id="KW-1185">Reference proteome</keyword>
<proteinExistence type="predicted"/>
<accession>A0A0R3W061</accession>
<sequence length="49" mass="5293">MASGALRDCFVTAEKRQHDIINLRCITAQVGAPCHSRLLSCSNQAVLHG</sequence>
<gene>
    <name evidence="1" type="ORF">TASK_LOCUS3057</name>
</gene>
<evidence type="ECO:0000313" key="1">
    <source>
        <dbReference type="EMBL" id="VDK27022.1"/>
    </source>
</evidence>
<organism evidence="3">
    <name type="scientific">Taenia asiatica</name>
    <name type="common">Asian tapeworm</name>
    <dbReference type="NCBI Taxonomy" id="60517"/>
    <lineage>
        <taxon>Eukaryota</taxon>
        <taxon>Metazoa</taxon>
        <taxon>Spiralia</taxon>
        <taxon>Lophotrochozoa</taxon>
        <taxon>Platyhelminthes</taxon>
        <taxon>Cestoda</taxon>
        <taxon>Eucestoda</taxon>
        <taxon>Cyclophyllidea</taxon>
        <taxon>Taeniidae</taxon>
        <taxon>Taenia</taxon>
    </lineage>
</organism>
<protein>
    <submittedName>
        <fullName evidence="1 3">Uncharacterized protein</fullName>
    </submittedName>
</protein>
<reference evidence="1 2" key="2">
    <citation type="submission" date="2018-11" db="EMBL/GenBank/DDBJ databases">
        <authorList>
            <consortium name="Pathogen Informatics"/>
        </authorList>
    </citation>
    <scope>NUCLEOTIDE SEQUENCE [LARGE SCALE GENOMIC DNA]</scope>
</reference>
<name>A0A0R3W061_TAEAS</name>
<reference evidence="3" key="1">
    <citation type="submission" date="2017-02" db="UniProtKB">
        <authorList>
            <consortium name="WormBaseParasite"/>
        </authorList>
    </citation>
    <scope>IDENTIFICATION</scope>
</reference>
<dbReference type="EMBL" id="UYRS01005207">
    <property type="protein sequence ID" value="VDK27022.1"/>
    <property type="molecule type" value="Genomic_DNA"/>
</dbReference>
<evidence type="ECO:0000313" key="2">
    <source>
        <dbReference type="Proteomes" id="UP000282613"/>
    </source>
</evidence>